<dbReference type="GO" id="GO:0006749">
    <property type="term" value="P:glutathione metabolic process"/>
    <property type="evidence" value="ECO:0007669"/>
    <property type="project" value="TreeGrafter"/>
</dbReference>
<comment type="caution">
    <text evidence="2">The sequence shown here is derived from an EMBL/GenBank/DDBJ whole genome shotgun (WGS) entry which is preliminary data.</text>
</comment>
<gene>
    <name evidence="2" type="primary">nsaD_2</name>
    <name evidence="2" type="ORF">GALL_247270</name>
</gene>
<proteinExistence type="predicted"/>
<dbReference type="SUPFAM" id="SSF52833">
    <property type="entry name" value="Thioredoxin-like"/>
    <property type="match status" value="1"/>
</dbReference>
<dbReference type="GO" id="GO:0005777">
    <property type="term" value="C:peroxisome"/>
    <property type="evidence" value="ECO:0007669"/>
    <property type="project" value="TreeGrafter"/>
</dbReference>
<dbReference type="GO" id="GO:0005739">
    <property type="term" value="C:mitochondrion"/>
    <property type="evidence" value="ECO:0007669"/>
    <property type="project" value="TreeGrafter"/>
</dbReference>
<dbReference type="GO" id="GO:0004602">
    <property type="term" value="F:glutathione peroxidase activity"/>
    <property type="evidence" value="ECO:0007669"/>
    <property type="project" value="TreeGrafter"/>
</dbReference>
<dbReference type="CDD" id="cd03022">
    <property type="entry name" value="DsbA_HCCA_Iso"/>
    <property type="match status" value="1"/>
</dbReference>
<dbReference type="AlphaFoldDB" id="A0A1J5RV23"/>
<dbReference type="Pfam" id="PF01323">
    <property type="entry name" value="DSBA"/>
    <property type="match status" value="1"/>
</dbReference>
<evidence type="ECO:0000259" key="1">
    <source>
        <dbReference type="Pfam" id="PF01323"/>
    </source>
</evidence>
<dbReference type="GO" id="GO:1901170">
    <property type="term" value="P:naphthalene catabolic process"/>
    <property type="evidence" value="ECO:0007669"/>
    <property type="project" value="InterPro"/>
</dbReference>
<dbReference type="InterPro" id="IPR044087">
    <property type="entry name" value="NahD-like"/>
</dbReference>
<feature type="domain" description="DSBA-like thioredoxin" evidence="1">
    <location>
        <begin position="7"/>
        <end position="199"/>
    </location>
</feature>
<dbReference type="InterPro" id="IPR051924">
    <property type="entry name" value="GST_Kappa/NadH"/>
</dbReference>
<reference evidence="2" key="1">
    <citation type="submission" date="2016-10" db="EMBL/GenBank/DDBJ databases">
        <title>Sequence of Gallionella enrichment culture.</title>
        <authorList>
            <person name="Poehlein A."/>
            <person name="Muehling M."/>
            <person name="Daniel R."/>
        </authorList>
    </citation>
    <scope>NUCLEOTIDE SEQUENCE</scope>
</reference>
<accession>A0A1J5RV23</accession>
<dbReference type="InterPro" id="IPR036249">
    <property type="entry name" value="Thioredoxin-like_sf"/>
</dbReference>
<dbReference type="EMBL" id="MLJW01000210">
    <property type="protein sequence ID" value="OIQ93307.1"/>
    <property type="molecule type" value="Genomic_DNA"/>
</dbReference>
<dbReference type="PANTHER" id="PTHR42943">
    <property type="entry name" value="GLUTATHIONE S-TRANSFERASE KAPPA"/>
    <property type="match status" value="1"/>
</dbReference>
<dbReference type="InterPro" id="IPR014440">
    <property type="entry name" value="HCCAis_GSTk"/>
</dbReference>
<sequence>MTHICEYYFAPQSPYAYLGHDRFVAMAQRHGAEIVIRPCDFGRIFGVSGGLPLPKRAPQRQAYRLLELTRWSAHLGLPLKLQPKFFPVTPDAAAKLIIAGQLERGNRAALDLTGAIMRALWVEDRNIADADTLTAIASACGYDGGALLQESQSADIQAHYERFTDEAIAANVFGAPWYRVEGEGYWGQDRLDFVERALAGPVRREPGRG</sequence>
<dbReference type="Gene3D" id="3.40.30.10">
    <property type="entry name" value="Glutaredoxin"/>
    <property type="match status" value="1"/>
</dbReference>
<evidence type="ECO:0000313" key="2">
    <source>
        <dbReference type="EMBL" id="OIQ93307.1"/>
    </source>
</evidence>
<protein>
    <submittedName>
        <fullName evidence="2">2-hydroxychromene-2-carboxylate isomerase</fullName>
        <ecNumber evidence="2">5.99.1.4</ecNumber>
    </submittedName>
</protein>
<name>A0A1J5RV23_9ZZZZ</name>
<dbReference type="GO" id="GO:0004364">
    <property type="term" value="F:glutathione transferase activity"/>
    <property type="evidence" value="ECO:0007669"/>
    <property type="project" value="TreeGrafter"/>
</dbReference>
<dbReference type="GO" id="GO:0018845">
    <property type="term" value="F:2-hydroxychromene-2-carboxylate isomerase activity"/>
    <property type="evidence" value="ECO:0007669"/>
    <property type="project" value="UniProtKB-EC"/>
</dbReference>
<keyword evidence="2" id="KW-0413">Isomerase</keyword>
<dbReference type="PANTHER" id="PTHR42943:SF13">
    <property type="entry name" value="GLUTATHIONE S-TRANSFERASE KAPPA-RELATED"/>
    <property type="match status" value="1"/>
</dbReference>
<organism evidence="2">
    <name type="scientific">mine drainage metagenome</name>
    <dbReference type="NCBI Taxonomy" id="410659"/>
    <lineage>
        <taxon>unclassified sequences</taxon>
        <taxon>metagenomes</taxon>
        <taxon>ecological metagenomes</taxon>
    </lineage>
</organism>
<dbReference type="InterPro" id="IPR001853">
    <property type="entry name" value="DSBA-like_thioredoxin_dom"/>
</dbReference>
<dbReference type="EC" id="5.99.1.4" evidence="2"/>
<dbReference type="PIRSF" id="PIRSF006386">
    <property type="entry name" value="HCCAis_GSTk"/>
    <property type="match status" value="1"/>
</dbReference>